<name>A0A2X2CCX1_PSELU</name>
<sequence>MSQETITEMTRLLAAARVYVELYACRTDSSAAQDLAARIAAVLSIQSDSVSNCESYGCIDYI</sequence>
<dbReference type="Proteomes" id="UP000250443">
    <property type="component" value="Unassembled WGS sequence"/>
</dbReference>
<accession>A0A2X2CCX1</accession>
<dbReference type="EMBL" id="UAUF01000010">
    <property type="protein sequence ID" value="SPZ04983.1"/>
    <property type="molecule type" value="Genomic_DNA"/>
</dbReference>
<reference evidence="1 2" key="1">
    <citation type="submission" date="2018-06" db="EMBL/GenBank/DDBJ databases">
        <authorList>
            <consortium name="Pathogen Informatics"/>
            <person name="Doyle S."/>
        </authorList>
    </citation>
    <scope>NUCLEOTIDE SEQUENCE [LARGE SCALE GENOMIC DNA]</scope>
    <source>
        <strain evidence="1 2">NCTC11842</strain>
    </source>
</reference>
<organism evidence="1 2">
    <name type="scientific">Pseudomonas luteola</name>
    <dbReference type="NCBI Taxonomy" id="47886"/>
    <lineage>
        <taxon>Bacteria</taxon>
        <taxon>Pseudomonadati</taxon>
        <taxon>Pseudomonadota</taxon>
        <taxon>Gammaproteobacteria</taxon>
        <taxon>Pseudomonadales</taxon>
        <taxon>Pseudomonadaceae</taxon>
        <taxon>Pseudomonas</taxon>
    </lineage>
</organism>
<gene>
    <name evidence="1" type="ORF">NCTC11842_01504</name>
</gene>
<dbReference type="AlphaFoldDB" id="A0A2X2CCX1"/>
<proteinExistence type="predicted"/>
<protein>
    <submittedName>
        <fullName evidence="1">Uncharacterized protein</fullName>
    </submittedName>
</protein>
<evidence type="ECO:0000313" key="1">
    <source>
        <dbReference type="EMBL" id="SPZ04983.1"/>
    </source>
</evidence>
<evidence type="ECO:0000313" key="2">
    <source>
        <dbReference type="Proteomes" id="UP000250443"/>
    </source>
</evidence>